<comment type="caution">
    <text evidence="1">The sequence shown here is derived from an EMBL/GenBank/DDBJ whole genome shotgun (WGS) entry which is preliminary data.</text>
</comment>
<proteinExistence type="predicted"/>
<accession>A0ACB8QLC9</accession>
<evidence type="ECO:0000313" key="2">
    <source>
        <dbReference type="Proteomes" id="UP000814128"/>
    </source>
</evidence>
<dbReference type="Proteomes" id="UP000814128">
    <property type="component" value="Unassembled WGS sequence"/>
</dbReference>
<keyword evidence="2" id="KW-1185">Reference proteome</keyword>
<reference evidence="1" key="2">
    <citation type="journal article" date="2022" name="New Phytol.">
        <title>Evolutionary transition to the ectomycorrhizal habit in the genomes of a hyperdiverse lineage of mushroom-forming fungi.</title>
        <authorList>
            <person name="Looney B."/>
            <person name="Miyauchi S."/>
            <person name="Morin E."/>
            <person name="Drula E."/>
            <person name="Courty P.E."/>
            <person name="Kohler A."/>
            <person name="Kuo A."/>
            <person name="LaButti K."/>
            <person name="Pangilinan J."/>
            <person name="Lipzen A."/>
            <person name="Riley R."/>
            <person name="Andreopoulos W."/>
            <person name="He G."/>
            <person name="Johnson J."/>
            <person name="Nolan M."/>
            <person name="Tritt A."/>
            <person name="Barry K.W."/>
            <person name="Grigoriev I.V."/>
            <person name="Nagy L.G."/>
            <person name="Hibbett D."/>
            <person name="Henrissat B."/>
            <person name="Matheny P.B."/>
            <person name="Labbe J."/>
            <person name="Martin F.M."/>
        </authorList>
    </citation>
    <scope>NUCLEOTIDE SEQUENCE</scope>
    <source>
        <strain evidence="1">EC-137</strain>
    </source>
</reference>
<reference evidence="1" key="1">
    <citation type="submission" date="2021-02" db="EMBL/GenBank/DDBJ databases">
        <authorList>
            <consortium name="DOE Joint Genome Institute"/>
            <person name="Ahrendt S."/>
            <person name="Looney B.P."/>
            <person name="Miyauchi S."/>
            <person name="Morin E."/>
            <person name="Drula E."/>
            <person name="Courty P.E."/>
            <person name="Chicoki N."/>
            <person name="Fauchery L."/>
            <person name="Kohler A."/>
            <person name="Kuo A."/>
            <person name="Labutti K."/>
            <person name="Pangilinan J."/>
            <person name="Lipzen A."/>
            <person name="Riley R."/>
            <person name="Andreopoulos W."/>
            <person name="He G."/>
            <person name="Johnson J."/>
            <person name="Barry K.W."/>
            <person name="Grigoriev I.V."/>
            <person name="Nagy L."/>
            <person name="Hibbett D."/>
            <person name="Henrissat B."/>
            <person name="Matheny P.B."/>
            <person name="Labbe J."/>
            <person name="Martin F."/>
        </authorList>
    </citation>
    <scope>NUCLEOTIDE SEQUENCE</scope>
    <source>
        <strain evidence="1">EC-137</strain>
    </source>
</reference>
<protein>
    <submittedName>
        <fullName evidence="1">Phosphoesterase family-domain-containing protein</fullName>
    </submittedName>
</protein>
<organism evidence="1 2">
    <name type="scientific">Vararia minispora EC-137</name>
    <dbReference type="NCBI Taxonomy" id="1314806"/>
    <lineage>
        <taxon>Eukaryota</taxon>
        <taxon>Fungi</taxon>
        <taxon>Dikarya</taxon>
        <taxon>Basidiomycota</taxon>
        <taxon>Agaricomycotina</taxon>
        <taxon>Agaricomycetes</taxon>
        <taxon>Russulales</taxon>
        <taxon>Lachnocladiaceae</taxon>
        <taxon>Vararia</taxon>
    </lineage>
</organism>
<dbReference type="EMBL" id="MU273554">
    <property type="protein sequence ID" value="KAI0032176.1"/>
    <property type="molecule type" value="Genomic_DNA"/>
</dbReference>
<gene>
    <name evidence="1" type="ORF">K488DRAFT_86102</name>
</gene>
<evidence type="ECO:0000313" key="1">
    <source>
        <dbReference type="EMBL" id="KAI0032176.1"/>
    </source>
</evidence>
<name>A0ACB8QLC9_9AGAM</name>
<sequence>MAAALAVVASLVAPSFAASAQVFSPPSTSPYVESANYTGFSNGSLPVQHVTPGLLFDRFIQIWFENTDFAVANSTAEFRSLADRGVLMTRYYALTHPSQPNYVAALGGSFWGMADDAYYNIPANVSTMVDLLEQANISWASYQEHMPTDGYNEATYTSNNYIDPSAADYTYYWRKHNPTIIYDSVSNISSRAALHRNFNDFAVDVNASAIPQWVFVTPNIVNDAHDTTIDFAADFLNYWLEPLLADPRFNDNRTLILITFDENENYGINNQIFSVLLGGALPEELRGTVDTTYYTHYSSMSSIQANWGLGSLGRNDTNEMMANVWSFIADAVGYNNTFVADADIPLTNITGTIPGPLNSNSSFVTPWPAPNTSAVGAGGGPVFVSDDSEECE</sequence>